<dbReference type="SUPFAM" id="SSF54001">
    <property type="entry name" value="Cysteine proteinases"/>
    <property type="match status" value="1"/>
</dbReference>
<evidence type="ECO:0000313" key="1">
    <source>
        <dbReference type="EMBL" id="KAJ8018521.1"/>
    </source>
</evidence>
<dbReference type="Proteomes" id="UP001152320">
    <property type="component" value="Unassembled WGS sequence"/>
</dbReference>
<dbReference type="EMBL" id="JAIZAY010000314">
    <property type="protein sequence ID" value="KAJ8018521.1"/>
    <property type="molecule type" value="Genomic_DNA"/>
</dbReference>
<organism evidence="1 2">
    <name type="scientific">Holothuria leucospilota</name>
    <name type="common">Black long sea cucumber</name>
    <name type="synonym">Mertensiothuria leucospilota</name>
    <dbReference type="NCBI Taxonomy" id="206669"/>
    <lineage>
        <taxon>Eukaryota</taxon>
        <taxon>Metazoa</taxon>
        <taxon>Echinodermata</taxon>
        <taxon>Eleutherozoa</taxon>
        <taxon>Echinozoa</taxon>
        <taxon>Holothuroidea</taxon>
        <taxon>Aspidochirotacea</taxon>
        <taxon>Aspidochirotida</taxon>
        <taxon>Holothuriidae</taxon>
        <taxon>Holothuria</taxon>
    </lineage>
</organism>
<evidence type="ECO:0000313" key="2">
    <source>
        <dbReference type="Proteomes" id="UP001152320"/>
    </source>
</evidence>
<reference evidence="1" key="1">
    <citation type="submission" date="2021-10" db="EMBL/GenBank/DDBJ databases">
        <title>Tropical sea cucumber genome reveals ecological adaptation and Cuvierian tubules defense mechanism.</title>
        <authorList>
            <person name="Chen T."/>
        </authorList>
    </citation>
    <scope>NUCLEOTIDE SEQUENCE</scope>
    <source>
        <strain evidence="1">Nanhai2018</strain>
        <tissue evidence="1">Muscle</tissue>
    </source>
</reference>
<protein>
    <submittedName>
        <fullName evidence="1">Uncharacterized protein</fullName>
    </submittedName>
</protein>
<dbReference type="Gene3D" id="3.40.395.10">
    <property type="entry name" value="Adenoviral Proteinase, Chain A"/>
    <property type="match status" value="1"/>
</dbReference>
<gene>
    <name evidence="1" type="ORF">HOLleu_43451</name>
</gene>
<sequence>MDSMQLTHVLRSDRFTRPYFQGVFPSDCLRRLKPELPCAVVVNTDLSHSPGAHWVAVFISKNGVGDFFDSYGLPPSTTADIEKFLNRHCVQRQNNNVSLQGLYSTVCGQYAVFFLLHRCRGIEMKQITGWFTRQPHSNDEMVNDFITRHFPCVNMPVYDLPFLKQLSTRRTF</sequence>
<name>A0A9Q0YBK4_HOLLE</name>
<proteinExistence type="predicted"/>
<dbReference type="InterPro" id="IPR038765">
    <property type="entry name" value="Papain-like_cys_pep_sf"/>
</dbReference>
<accession>A0A9Q0YBK4</accession>
<dbReference type="OrthoDB" id="10034833at2759"/>
<dbReference type="AlphaFoldDB" id="A0A9Q0YBK4"/>
<keyword evidence="2" id="KW-1185">Reference proteome</keyword>
<comment type="caution">
    <text evidence="1">The sequence shown here is derived from an EMBL/GenBank/DDBJ whole genome shotgun (WGS) entry which is preliminary data.</text>
</comment>